<feature type="compositionally biased region" description="Basic and acidic residues" evidence="1">
    <location>
        <begin position="283"/>
        <end position="298"/>
    </location>
</feature>
<dbReference type="SUPFAM" id="SSF88697">
    <property type="entry name" value="PUA domain-like"/>
    <property type="match status" value="1"/>
</dbReference>
<evidence type="ECO:0000313" key="2">
    <source>
        <dbReference type="EMBL" id="KAK4209779.1"/>
    </source>
</evidence>
<organism evidence="2 3">
    <name type="scientific">Rhypophila decipiens</name>
    <dbReference type="NCBI Taxonomy" id="261697"/>
    <lineage>
        <taxon>Eukaryota</taxon>
        <taxon>Fungi</taxon>
        <taxon>Dikarya</taxon>
        <taxon>Ascomycota</taxon>
        <taxon>Pezizomycotina</taxon>
        <taxon>Sordariomycetes</taxon>
        <taxon>Sordariomycetidae</taxon>
        <taxon>Sordariales</taxon>
        <taxon>Naviculisporaceae</taxon>
        <taxon>Rhypophila</taxon>
    </lineage>
</organism>
<feature type="compositionally biased region" description="Low complexity" evidence="1">
    <location>
        <begin position="8"/>
        <end position="17"/>
    </location>
</feature>
<feature type="compositionally biased region" description="Basic and acidic residues" evidence="1">
    <location>
        <begin position="160"/>
        <end position="170"/>
    </location>
</feature>
<feature type="compositionally biased region" description="Low complexity" evidence="1">
    <location>
        <begin position="888"/>
        <end position="912"/>
    </location>
</feature>
<evidence type="ECO:0000313" key="3">
    <source>
        <dbReference type="Proteomes" id="UP001301769"/>
    </source>
</evidence>
<feature type="compositionally biased region" description="Acidic residues" evidence="1">
    <location>
        <begin position="127"/>
        <end position="144"/>
    </location>
</feature>
<feature type="compositionally biased region" description="Low complexity" evidence="1">
    <location>
        <begin position="263"/>
        <end position="280"/>
    </location>
</feature>
<evidence type="ECO:0000256" key="1">
    <source>
        <dbReference type="SAM" id="MobiDB-lite"/>
    </source>
</evidence>
<dbReference type="Proteomes" id="UP001301769">
    <property type="component" value="Unassembled WGS sequence"/>
</dbReference>
<feature type="region of interest" description="Disordered" evidence="1">
    <location>
        <begin position="385"/>
        <end position="504"/>
    </location>
</feature>
<feature type="region of interest" description="Disordered" evidence="1">
    <location>
        <begin position="639"/>
        <end position="659"/>
    </location>
</feature>
<comment type="caution">
    <text evidence="2">The sequence shown here is derived from an EMBL/GenBank/DDBJ whole genome shotgun (WGS) entry which is preliminary data.</text>
</comment>
<protein>
    <submittedName>
        <fullName evidence="2">Uncharacterized protein</fullName>
    </submittedName>
</protein>
<feature type="compositionally biased region" description="Polar residues" evidence="1">
    <location>
        <begin position="313"/>
        <end position="325"/>
    </location>
</feature>
<feature type="compositionally biased region" description="Polar residues" evidence="1">
    <location>
        <begin position="350"/>
        <end position="370"/>
    </location>
</feature>
<feature type="region of interest" description="Disordered" evidence="1">
    <location>
        <begin position="525"/>
        <end position="559"/>
    </location>
</feature>
<feature type="compositionally biased region" description="Polar residues" evidence="1">
    <location>
        <begin position="871"/>
        <end position="887"/>
    </location>
</feature>
<feature type="compositionally biased region" description="Low complexity" evidence="1">
    <location>
        <begin position="844"/>
        <end position="865"/>
    </location>
</feature>
<name>A0AAN6XZG2_9PEZI</name>
<reference evidence="2" key="2">
    <citation type="submission" date="2023-05" db="EMBL/GenBank/DDBJ databases">
        <authorList>
            <consortium name="Lawrence Berkeley National Laboratory"/>
            <person name="Steindorff A."/>
            <person name="Hensen N."/>
            <person name="Bonometti L."/>
            <person name="Westerberg I."/>
            <person name="Brannstrom I.O."/>
            <person name="Guillou S."/>
            <person name="Cros-Aarteil S."/>
            <person name="Calhoun S."/>
            <person name="Haridas S."/>
            <person name="Kuo A."/>
            <person name="Mondo S."/>
            <person name="Pangilinan J."/>
            <person name="Riley R."/>
            <person name="Labutti K."/>
            <person name="Andreopoulos B."/>
            <person name="Lipzen A."/>
            <person name="Chen C."/>
            <person name="Yanf M."/>
            <person name="Daum C."/>
            <person name="Ng V."/>
            <person name="Clum A."/>
            <person name="Ohm R."/>
            <person name="Martin F."/>
            <person name="Silar P."/>
            <person name="Natvig D."/>
            <person name="Lalanne C."/>
            <person name="Gautier V."/>
            <person name="Ament-Velasquez S.L."/>
            <person name="Kruys A."/>
            <person name="Hutchinson M.I."/>
            <person name="Powell A.J."/>
            <person name="Barry K."/>
            <person name="Miller A.N."/>
            <person name="Grigoriev I.V."/>
            <person name="Debuchy R."/>
            <person name="Gladieux P."/>
            <person name="Thoren M.H."/>
            <person name="Johannesson H."/>
        </authorList>
    </citation>
    <scope>NUCLEOTIDE SEQUENCE</scope>
    <source>
        <strain evidence="2">PSN293</strain>
    </source>
</reference>
<feature type="compositionally biased region" description="Basic and acidic residues" evidence="1">
    <location>
        <begin position="229"/>
        <end position="239"/>
    </location>
</feature>
<feature type="compositionally biased region" description="Basic residues" evidence="1">
    <location>
        <begin position="530"/>
        <end position="550"/>
    </location>
</feature>
<dbReference type="AlphaFoldDB" id="A0AAN6XZG2"/>
<feature type="compositionally biased region" description="Pro residues" evidence="1">
    <location>
        <begin position="830"/>
        <end position="839"/>
    </location>
</feature>
<feature type="compositionally biased region" description="Polar residues" evidence="1">
    <location>
        <begin position="400"/>
        <end position="417"/>
    </location>
</feature>
<gene>
    <name evidence="2" type="ORF">QBC37DRAFT_429828</name>
</gene>
<proteinExistence type="predicted"/>
<feature type="region of interest" description="Disordered" evidence="1">
    <location>
        <begin position="1"/>
        <end position="33"/>
    </location>
</feature>
<keyword evidence="3" id="KW-1185">Reference proteome</keyword>
<accession>A0AAN6XZG2</accession>
<sequence>MARKTKKAQAQPAAPRTYHSTPAAPQQVHFPARRTTIVKTYSSRRSASARTLRQQTLTQIDYVKQAETSNESALEPSPSKPERPQKRRKTMGDAPSSSFHTQTLTQFLSNKGDKDQEDDLLQIKDSDGEDDDDVWEIPDYEEELPTLPKPRGSSGKRKQPTRDVEQAEPKGKKKGKGKAALFAPHVPSTPSSKRIKVNLDEVPSSQPTPFTPALEDVTPLYLKRLGPPGEDRSPLKERSTNIAPTPTLEDVSKRPRNLVIQDSYSTGSSARFSSSLAGSSPNKKADETPKNAPRREPLAELPVGSFDLGEDAGNQSEQETPTRPRTGSAKRVYHEIPDSDEELESVGPSPMTNKSIQSQHYKLNSEQESQEIVSVGDGEVNISAPSSPPGVVNVPRTPHKVQSTAGRTRSQVSQRRTPATPVIYEDPSAPAPNTPVIFEDPDAGDQIVMESPAPPFQVLGAAPDAIALSDPPRPKTPVLDEDSASTASESEDAGPGPGTPTPIARKVQIQLPPSSAAEEDEIFLETPRRISPRKPSPKKHTLAASHRHTQGKSQHQGKSQLYSQGLESQRVPLEVIRNMGPITDRSDILISIHPEPLKEIVAGTKDHEFRSYKLPEETTRLWIYTTRPVGEVRYMARIGPPRKQGEPNSQSGLGNAEFNNGEMGANMHAYELIQVYELNNPVPQAEMKEHGMGDKAPQRYRIVPPAIVGQLLGNLKRALFAEGNELDEDEEEEDDLDGGPDLTVSQELEEQIRSDIIGSTQVVPAHEEVEVIPASQEDPPPPPRTVEKMKAAVAIPKVAETPKTSRRAGFVGDLPRKDDEIFARPALPRAAPPPAPAPAPTGGSRFSSRIRSQRSQQQQQQQQYQLPRVPTNFNGLRPSQATTASQVSSPGVSPSKLHSSSSLSSVPRPSTSDGPDVLRQLDDDYDGGDSSPLRVGTVSQLNRMVMQDSLMVDEVRPPPMPVILDSDDEGEEDEDAFLPTR</sequence>
<feature type="region of interest" description="Disordered" evidence="1">
    <location>
        <begin position="65"/>
        <end position="370"/>
    </location>
</feature>
<feature type="compositionally biased region" description="Polar residues" evidence="1">
    <location>
        <begin position="95"/>
        <end position="109"/>
    </location>
</feature>
<feature type="region of interest" description="Disordered" evidence="1">
    <location>
        <begin position="798"/>
        <end position="981"/>
    </location>
</feature>
<dbReference type="EMBL" id="MU858194">
    <property type="protein sequence ID" value="KAK4209779.1"/>
    <property type="molecule type" value="Genomic_DNA"/>
</dbReference>
<reference evidence="2" key="1">
    <citation type="journal article" date="2023" name="Mol. Phylogenet. Evol.">
        <title>Genome-scale phylogeny and comparative genomics of the fungal order Sordariales.</title>
        <authorList>
            <person name="Hensen N."/>
            <person name="Bonometti L."/>
            <person name="Westerberg I."/>
            <person name="Brannstrom I.O."/>
            <person name="Guillou S."/>
            <person name="Cros-Aarteil S."/>
            <person name="Calhoun S."/>
            <person name="Haridas S."/>
            <person name="Kuo A."/>
            <person name="Mondo S."/>
            <person name="Pangilinan J."/>
            <person name="Riley R."/>
            <person name="LaButti K."/>
            <person name="Andreopoulos B."/>
            <person name="Lipzen A."/>
            <person name="Chen C."/>
            <person name="Yan M."/>
            <person name="Daum C."/>
            <person name="Ng V."/>
            <person name="Clum A."/>
            <person name="Steindorff A."/>
            <person name="Ohm R.A."/>
            <person name="Martin F."/>
            <person name="Silar P."/>
            <person name="Natvig D.O."/>
            <person name="Lalanne C."/>
            <person name="Gautier V."/>
            <person name="Ament-Velasquez S.L."/>
            <person name="Kruys A."/>
            <person name="Hutchinson M.I."/>
            <person name="Powell A.J."/>
            <person name="Barry K."/>
            <person name="Miller A.N."/>
            <person name="Grigoriev I.V."/>
            <person name="Debuchy R."/>
            <person name="Gladieux P."/>
            <person name="Hiltunen Thoren M."/>
            <person name="Johannesson H."/>
        </authorList>
    </citation>
    <scope>NUCLEOTIDE SEQUENCE</scope>
    <source>
        <strain evidence="2">PSN293</strain>
    </source>
</reference>
<dbReference type="InterPro" id="IPR015947">
    <property type="entry name" value="PUA-like_sf"/>
</dbReference>
<feature type="compositionally biased region" description="Acidic residues" evidence="1">
    <location>
        <begin position="965"/>
        <end position="981"/>
    </location>
</feature>